<sequence length="534" mass="54346">MRTTPFAAVLVGALLLTSAAARTEAATPPRAARTLGTDPRSLGPDLDRLLADGRLTGAQASALVTDAATGEVLYEHAPGALLLPASTLKTVTAAAALDLLGQDHRFTTEVLAAGRRSGPVLDGDLVLRGGGDPTLLPADLDALAGAVAAAGVTEVTGALRADASRYDGVPLGADWAWDDQAAYYSPQISGLTLTTDTDYDPGTVRLTITPDTTPGRPATVRVTPAEAPVHLTGGIATGPAGGAYSVQVDRRPGGNDLLLGGAVPAGGGTGQEWIAVDDPAALAAAVFAAALARHGVTVRGGVAAGSTPDGAAVLARHDSAPLSALMVPFLKLSNNGIAEHLVKEIGRVAAGSGSWPAGLDRIRDFLHRSGLEPTAARQTDGSGLSRQNLLTARRLTALFAFARTRPWFHAWYDALPVAGDARRMVGGTLTNRMRGTAAAGRVHAKTGSMTGVDALAGYVERSDGRTLAFAVLLNNFAGDSPRPVLDAFAVRLAGDGAATPTPVPTAPASAATGPGSRRSAPHDWETACLTDARC</sequence>
<evidence type="ECO:0000313" key="6">
    <source>
        <dbReference type="Proteomes" id="UP001596435"/>
    </source>
</evidence>
<keyword evidence="6" id="KW-1185">Reference proteome</keyword>
<accession>A0ABW2G8M3</accession>
<dbReference type="InterPro" id="IPR012338">
    <property type="entry name" value="Beta-lactam/transpept-like"/>
</dbReference>
<evidence type="ECO:0000256" key="2">
    <source>
        <dbReference type="ARBA" id="ARBA00022801"/>
    </source>
</evidence>
<evidence type="ECO:0000256" key="1">
    <source>
        <dbReference type="ARBA" id="ARBA00006096"/>
    </source>
</evidence>
<reference evidence="6" key="1">
    <citation type="journal article" date="2019" name="Int. J. Syst. Evol. Microbiol.">
        <title>The Global Catalogue of Microorganisms (GCM) 10K type strain sequencing project: providing services to taxonomists for standard genome sequencing and annotation.</title>
        <authorList>
            <consortium name="The Broad Institute Genomics Platform"/>
            <consortium name="The Broad Institute Genome Sequencing Center for Infectious Disease"/>
            <person name="Wu L."/>
            <person name="Ma J."/>
        </authorList>
    </citation>
    <scope>NUCLEOTIDE SEQUENCE [LARGE SCALE GENOMIC DNA]</scope>
    <source>
        <strain evidence="6">CGMCC 1.12859</strain>
    </source>
</reference>
<protein>
    <submittedName>
        <fullName evidence="5">D-alanyl-D-alanine carboxypeptidase/D-alanyl-D-alanine-endopeptidase</fullName>
        <ecNumber evidence="5">3.4.16.4</ecNumber>
    </submittedName>
</protein>
<feature type="chain" id="PRO_5047265410" evidence="4">
    <location>
        <begin position="26"/>
        <end position="534"/>
    </location>
</feature>
<dbReference type="Proteomes" id="UP001596435">
    <property type="component" value="Unassembled WGS sequence"/>
</dbReference>
<feature type="compositionally biased region" description="Low complexity" evidence="3">
    <location>
        <begin position="498"/>
        <end position="515"/>
    </location>
</feature>
<dbReference type="PANTHER" id="PTHR30023:SF0">
    <property type="entry name" value="PENICILLIN-SENSITIVE CARBOXYPEPTIDASE A"/>
    <property type="match status" value="1"/>
</dbReference>
<evidence type="ECO:0000256" key="3">
    <source>
        <dbReference type="SAM" id="MobiDB-lite"/>
    </source>
</evidence>
<dbReference type="GO" id="GO:0009002">
    <property type="term" value="F:serine-type D-Ala-D-Ala carboxypeptidase activity"/>
    <property type="evidence" value="ECO:0007669"/>
    <property type="project" value="UniProtKB-EC"/>
</dbReference>
<evidence type="ECO:0000313" key="5">
    <source>
        <dbReference type="EMBL" id="MFC7184285.1"/>
    </source>
</evidence>
<dbReference type="PRINTS" id="PR00922">
    <property type="entry name" value="DADACBPTASE3"/>
</dbReference>
<dbReference type="NCBIfam" id="TIGR00666">
    <property type="entry name" value="PBP4"/>
    <property type="match status" value="1"/>
</dbReference>
<feature type="signal peptide" evidence="4">
    <location>
        <begin position="1"/>
        <end position="25"/>
    </location>
</feature>
<comment type="caution">
    <text evidence="5">The sequence shown here is derived from an EMBL/GenBank/DDBJ whole genome shotgun (WGS) entry which is preliminary data.</text>
</comment>
<keyword evidence="4" id="KW-0732">Signal</keyword>
<dbReference type="Gene3D" id="3.40.710.10">
    <property type="entry name" value="DD-peptidase/beta-lactamase superfamily"/>
    <property type="match status" value="2"/>
</dbReference>
<name>A0ABW2G8M3_9ACTN</name>
<keyword evidence="5" id="KW-0645">Protease</keyword>
<keyword evidence="2 5" id="KW-0378">Hydrolase</keyword>
<organism evidence="5 6">
    <name type="scientific">Kitasatospora paranensis</name>
    <dbReference type="NCBI Taxonomy" id="258053"/>
    <lineage>
        <taxon>Bacteria</taxon>
        <taxon>Bacillati</taxon>
        <taxon>Actinomycetota</taxon>
        <taxon>Actinomycetes</taxon>
        <taxon>Kitasatosporales</taxon>
        <taxon>Streptomycetaceae</taxon>
        <taxon>Kitasatospora</taxon>
    </lineage>
</organism>
<evidence type="ECO:0000256" key="4">
    <source>
        <dbReference type="SAM" id="SignalP"/>
    </source>
</evidence>
<feature type="compositionally biased region" description="Low complexity" evidence="3">
    <location>
        <begin position="25"/>
        <end position="35"/>
    </location>
</feature>
<dbReference type="Gene3D" id="3.50.80.20">
    <property type="entry name" value="D-Ala-D-Ala carboxypeptidase C, peptidase S13"/>
    <property type="match status" value="1"/>
</dbReference>
<feature type="region of interest" description="Disordered" evidence="3">
    <location>
        <begin position="498"/>
        <end position="522"/>
    </location>
</feature>
<gene>
    <name evidence="5" type="primary">dacB</name>
    <name evidence="5" type="ORF">ACFQMG_32510</name>
</gene>
<dbReference type="PANTHER" id="PTHR30023">
    <property type="entry name" value="D-ALANYL-D-ALANINE CARBOXYPEPTIDASE"/>
    <property type="match status" value="1"/>
</dbReference>
<dbReference type="RefSeq" id="WP_345704408.1">
    <property type="nucleotide sequence ID" value="NZ_BAABKV010000001.1"/>
</dbReference>
<dbReference type="SUPFAM" id="SSF56601">
    <property type="entry name" value="beta-lactamase/transpeptidase-like"/>
    <property type="match status" value="1"/>
</dbReference>
<feature type="region of interest" description="Disordered" evidence="3">
    <location>
        <begin position="25"/>
        <end position="46"/>
    </location>
</feature>
<keyword evidence="5" id="KW-0121">Carboxypeptidase</keyword>
<dbReference type="EMBL" id="JBHTAJ010000095">
    <property type="protein sequence ID" value="MFC7184285.1"/>
    <property type="molecule type" value="Genomic_DNA"/>
</dbReference>
<dbReference type="EC" id="3.4.16.4" evidence="5"/>
<comment type="similarity">
    <text evidence="1">Belongs to the peptidase S13 family.</text>
</comment>
<dbReference type="InterPro" id="IPR000667">
    <property type="entry name" value="Peptidase_S13"/>
</dbReference>
<proteinExistence type="inferred from homology"/>
<dbReference type="Pfam" id="PF02113">
    <property type="entry name" value="Peptidase_S13"/>
    <property type="match status" value="1"/>
</dbReference>